<keyword evidence="2" id="KW-0472">Membrane</keyword>
<sequence>MQDAAKVFDREEMDSAVKNLREEERILVQEAKDEATNNLLVTTTMMENQIIRVTSAHEKDKMEMKSAISEIEKILKGLKDELIKLMNEVNRKAKEEMEKMVKMITEAQRKEMEKLLDDMERKLRKETEAKIRKMTLMFLFVLLPFIIIIMCVRAF</sequence>
<keyword evidence="2" id="KW-1133">Transmembrane helix</keyword>
<proteinExistence type="predicted"/>
<accession>A0ABC8LV28</accession>
<evidence type="ECO:0000256" key="2">
    <source>
        <dbReference type="SAM" id="Phobius"/>
    </source>
</evidence>
<organism evidence="3 4">
    <name type="scientific">Eruca vesicaria subsp. sativa</name>
    <name type="common">Garden rocket</name>
    <name type="synonym">Eruca sativa</name>
    <dbReference type="NCBI Taxonomy" id="29727"/>
    <lineage>
        <taxon>Eukaryota</taxon>
        <taxon>Viridiplantae</taxon>
        <taxon>Streptophyta</taxon>
        <taxon>Embryophyta</taxon>
        <taxon>Tracheophyta</taxon>
        <taxon>Spermatophyta</taxon>
        <taxon>Magnoliopsida</taxon>
        <taxon>eudicotyledons</taxon>
        <taxon>Gunneridae</taxon>
        <taxon>Pentapetalae</taxon>
        <taxon>rosids</taxon>
        <taxon>malvids</taxon>
        <taxon>Brassicales</taxon>
        <taxon>Brassicaceae</taxon>
        <taxon>Brassiceae</taxon>
        <taxon>Eruca</taxon>
    </lineage>
</organism>
<keyword evidence="2" id="KW-0812">Transmembrane</keyword>
<keyword evidence="4" id="KW-1185">Reference proteome</keyword>
<gene>
    <name evidence="3" type="ORF">ERUC_LOCUS39962</name>
</gene>
<reference evidence="3 4" key="1">
    <citation type="submission" date="2022-03" db="EMBL/GenBank/DDBJ databases">
        <authorList>
            <person name="Macdonald S."/>
            <person name="Ahmed S."/>
            <person name="Newling K."/>
        </authorList>
    </citation>
    <scope>NUCLEOTIDE SEQUENCE [LARGE SCALE GENOMIC DNA]</scope>
</reference>
<dbReference type="AlphaFoldDB" id="A0ABC8LV28"/>
<dbReference type="EMBL" id="CAKOAT010749598">
    <property type="protein sequence ID" value="CAH8387479.1"/>
    <property type="molecule type" value="Genomic_DNA"/>
</dbReference>
<protein>
    <submittedName>
        <fullName evidence="3">Uncharacterized protein</fullName>
    </submittedName>
</protein>
<dbReference type="Proteomes" id="UP001642260">
    <property type="component" value="Unassembled WGS sequence"/>
</dbReference>
<evidence type="ECO:0000313" key="3">
    <source>
        <dbReference type="EMBL" id="CAH8387479.1"/>
    </source>
</evidence>
<comment type="caution">
    <text evidence="3">The sequence shown here is derived from an EMBL/GenBank/DDBJ whole genome shotgun (WGS) entry which is preliminary data.</text>
</comment>
<evidence type="ECO:0000256" key="1">
    <source>
        <dbReference type="SAM" id="Coils"/>
    </source>
</evidence>
<keyword evidence="1" id="KW-0175">Coiled coil</keyword>
<feature type="transmembrane region" description="Helical" evidence="2">
    <location>
        <begin position="134"/>
        <end position="152"/>
    </location>
</feature>
<evidence type="ECO:0000313" key="4">
    <source>
        <dbReference type="Proteomes" id="UP001642260"/>
    </source>
</evidence>
<feature type="coiled-coil region" evidence="1">
    <location>
        <begin position="61"/>
        <end position="129"/>
    </location>
</feature>
<name>A0ABC8LV28_ERUVS</name>